<keyword evidence="1 2" id="KW-0315">Glutamine amidotransferase</keyword>
<dbReference type="InterPro" id="IPR032889">
    <property type="entry name" value="EgtC_Actinobacteria"/>
</dbReference>
<dbReference type="InterPro" id="IPR017808">
    <property type="entry name" value="EgtC"/>
</dbReference>
<evidence type="ECO:0000259" key="3">
    <source>
        <dbReference type="PROSITE" id="PS51278"/>
    </source>
</evidence>
<dbReference type="Proteomes" id="UP001521150">
    <property type="component" value="Unassembled WGS sequence"/>
</dbReference>
<proteinExistence type="inferred from homology"/>
<organism evidence="4 5">
    <name type="scientific">Kibdelosporangium philippinense</name>
    <dbReference type="NCBI Taxonomy" id="211113"/>
    <lineage>
        <taxon>Bacteria</taxon>
        <taxon>Bacillati</taxon>
        <taxon>Actinomycetota</taxon>
        <taxon>Actinomycetes</taxon>
        <taxon>Pseudonocardiales</taxon>
        <taxon>Pseudonocardiaceae</taxon>
        <taxon>Kibdelosporangium</taxon>
    </lineage>
</organism>
<accession>A0ABS8Z958</accession>
<evidence type="ECO:0000256" key="1">
    <source>
        <dbReference type="ARBA" id="ARBA00022962"/>
    </source>
</evidence>
<feature type="domain" description="Glutamine amidotransferase type-2" evidence="3">
    <location>
        <begin position="2"/>
        <end position="262"/>
    </location>
</feature>
<reference evidence="4 5" key="1">
    <citation type="submission" date="2021-12" db="EMBL/GenBank/DDBJ databases">
        <title>Genome sequence of Kibdelosporangium philippinense ATCC 49844.</title>
        <authorList>
            <person name="Fedorov E.A."/>
            <person name="Omeragic M."/>
            <person name="Shalygina K.F."/>
            <person name="Maclea K.S."/>
        </authorList>
    </citation>
    <scope>NUCLEOTIDE SEQUENCE [LARGE SCALE GENOMIC DNA]</scope>
    <source>
        <strain evidence="4 5">ATCC 49844</strain>
    </source>
</reference>
<sequence>MCRHLGYLGPAVSVASLVLEPQHSLLRQSWAPVDMRGGGTINADGFGVGWFVDAHTSDDRATVYRRASPMWTDTALPGLLGPVQATGVLAAARSATVGMPVIETAAAPFTDGEWLFSHNGVVRGWPSSIASLAAGLPVTDLMTLDAPTDAAVLWALVRARLRDGQDPGKAIAETVIEVEELAPDSRLNLMLTDGRTLVATAWYHSLSTLVTDDAVVIASEPWDNDPRWTPVPDHHIVTATAIPWPPSLAVQPLGARPKGNHD</sequence>
<dbReference type="Pfam" id="PF13230">
    <property type="entry name" value="GATase_4"/>
    <property type="match status" value="1"/>
</dbReference>
<comment type="function">
    <text evidence="2">Catalyzes the hydrolysis of the gamma-glutamyl amide bond of hercynyl-gamma-L-glutamyl-L-cysteine sulfoxide to produce hercynylcysteine sulfoxide, a step in the biosynthesis pathway of ergothioneine.</text>
</comment>
<protein>
    <recommendedName>
        <fullName evidence="2">Gamma-glutamyl-hercynylcysteine sulfoxide hydrolase</fullName>
        <ecNumber evidence="2">3.5.1.118</ecNumber>
    </recommendedName>
    <alternativeName>
        <fullName evidence="2">Gamma-glutamyl hercynylcysteine S-oxide hydrolase</fullName>
    </alternativeName>
</protein>
<keyword evidence="2" id="KW-0378">Hydrolase</keyword>
<comment type="pathway">
    <text evidence="2">Amino-acid biosynthesis; ergothioneine biosynthesis.</text>
</comment>
<dbReference type="InterPro" id="IPR026869">
    <property type="entry name" value="EgtC-like"/>
</dbReference>
<dbReference type="RefSeq" id="WP_233726407.1">
    <property type="nucleotide sequence ID" value="NZ_JAJVCN010000001.1"/>
</dbReference>
<dbReference type="SUPFAM" id="SSF56235">
    <property type="entry name" value="N-terminal nucleophile aminohydrolases (Ntn hydrolases)"/>
    <property type="match status" value="1"/>
</dbReference>
<dbReference type="InterPro" id="IPR052373">
    <property type="entry name" value="Gamma-glu_amide_hydrolase"/>
</dbReference>
<evidence type="ECO:0000256" key="2">
    <source>
        <dbReference type="HAMAP-Rule" id="MF_02036"/>
    </source>
</evidence>
<dbReference type="CDD" id="cd01908">
    <property type="entry name" value="YafJ"/>
    <property type="match status" value="1"/>
</dbReference>
<dbReference type="EC" id="3.5.1.118" evidence="2"/>
<evidence type="ECO:0000313" key="5">
    <source>
        <dbReference type="Proteomes" id="UP001521150"/>
    </source>
</evidence>
<gene>
    <name evidence="2 4" type="primary">egtC</name>
    <name evidence="4" type="ORF">LWC34_10875</name>
</gene>
<evidence type="ECO:0000313" key="4">
    <source>
        <dbReference type="EMBL" id="MCE7003325.1"/>
    </source>
</evidence>
<dbReference type="PANTHER" id="PTHR43187:SF2">
    <property type="entry name" value="GAMMA-GLUTAMYL-HERCYNYLCYSTEINE SULFOXIDE HYDROLASE"/>
    <property type="match status" value="1"/>
</dbReference>
<dbReference type="InterPro" id="IPR017932">
    <property type="entry name" value="GATase_2_dom"/>
</dbReference>
<dbReference type="Gene3D" id="3.60.20.10">
    <property type="entry name" value="Glutamine Phosphoribosylpyrophosphate, subunit 1, domain 1"/>
    <property type="match status" value="1"/>
</dbReference>
<dbReference type="InterPro" id="IPR029055">
    <property type="entry name" value="Ntn_hydrolases_N"/>
</dbReference>
<dbReference type="PANTHER" id="PTHR43187">
    <property type="entry name" value="GLUTAMINE AMIDOTRANSFERASE DUG3-RELATED"/>
    <property type="match status" value="1"/>
</dbReference>
<comment type="caution">
    <text evidence="4">The sequence shown here is derived from an EMBL/GenBank/DDBJ whole genome shotgun (WGS) entry which is preliminary data.</text>
</comment>
<dbReference type="EMBL" id="JAJVCN010000001">
    <property type="protein sequence ID" value="MCE7003325.1"/>
    <property type="molecule type" value="Genomic_DNA"/>
</dbReference>
<keyword evidence="5" id="KW-1185">Reference proteome</keyword>
<comment type="catalytic activity">
    <reaction evidence="2">
        <text>gamma-L-glutamyl-hercynylcysteine S-oxide + H2O = S-(hercyn-2-yl)-L-cysteine S-oxide + L-glutamate</text>
        <dbReference type="Rhea" id="RHEA:42684"/>
        <dbReference type="ChEBI" id="CHEBI:15377"/>
        <dbReference type="ChEBI" id="CHEBI:29985"/>
        <dbReference type="ChEBI" id="CHEBI:82703"/>
        <dbReference type="ChEBI" id="CHEBI:82706"/>
        <dbReference type="EC" id="3.5.1.118"/>
    </reaction>
</comment>
<dbReference type="HAMAP" id="MF_02036">
    <property type="entry name" value="EgtC"/>
    <property type="match status" value="1"/>
</dbReference>
<name>A0ABS8Z958_9PSEU</name>
<dbReference type="NCBIfam" id="TIGR03442">
    <property type="entry name" value="ergothioneine biosynthesis protein EgtC"/>
    <property type="match status" value="1"/>
</dbReference>
<dbReference type="PROSITE" id="PS51278">
    <property type="entry name" value="GATASE_TYPE_2"/>
    <property type="match status" value="1"/>
</dbReference>